<organism evidence="2 3">
    <name type="scientific">Exilibacterium tricleocarpae</name>
    <dbReference type="NCBI Taxonomy" id="2591008"/>
    <lineage>
        <taxon>Bacteria</taxon>
        <taxon>Pseudomonadati</taxon>
        <taxon>Pseudomonadota</taxon>
        <taxon>Gammaproteobacteria</taxon>
        <taxon>Cellvibrionales</taxon>
        <taxon>Cellvibrionaceae</taxon>
        <taxon>Exilibacterium</taxon>
    </lineage>
</organism>
<gene>
    <name evidence="2" type="ORF">FKG94_14180</name>
</gene>
<dbReference type="InterPro" id="IPR021494">
    <property type="entry name" value="DUF3149"/>
</dbReference>
<evidence type="ECO:0000256" key="1">
    <source>
        <dbReference type="SAM" id="Phobius"/>
    </source>
</evidence>
<name>A0A545TLZ6_9GAMM</name>
<dbReference type="EMBL" id="VHSG01000013">
    <property type="protein sequence ID" value="TQV78214.1"/>
    <property type="molecule type" value="Genomic_DNA"/>
</dbReference>
<dbReference type="RefSeq" id="WP_142904994.1">
    <property type="nucleotide sequence ID" value="NZ_ML660094.1"/>
</dbReference>
<evidence type="ECO:0000313" key="2">
    <source>
        <dbReference type="EMBL" id="TQV78214.1"/>
    </source>
</evidence>
<comment type="caution">
    <text evidence="2">The sequence shown here is derived from an EMBL/GenBank/DDBJ whole genome shotgun (WGS) entry which is preliminary data.</text>
</comment>
<keyword evidence="3" id="KW-1185">Reference proteome</keyword>
<accession>A0A545TLZ6</accession>
<sequence>MYLDTVVVSGLVVVILTCVIVAWVGRYALRHMREDKPEADNKK</sequence>
<keyword evidence="1" id="KW-1133">Transmembrane helix</keyword>
<dbReference type="Proteomes" id="UP000319732">
    <property type="component" value="Unassembled WGS sequence"/>
</dbReference>
<proteinExistence type="predicted"/>
<keyword evidence="1" id="KW-0472">Membrane</keyword>
<feature type="transmembrane region" description="Helical" evidence="1">
    <location>
        <begin position="6"/>
        <end position="29"/>
    </location>
</feature>
<protein>
    <submittedName>
        <fullName evidence="2">DUF3149 domain-containing protein</fullName>
    </submittedName>
</protein>
<dbReference type="Pfam" id="PF11346">
    <property type="entry name" value="DUF3149"/>
    <property type="match status" value="1"/>
</dbReference>
<keyword evidence="1" id="KW-0812">Transmembrane</keyword>
<evidence type="ECO:0000313" key="3">
    <source>
        <dbReference type="Proteomes" id="UP000319732"/>
    </source>
</evidence>
<reference evidence="2 3" key="1">
    <citation type="submission" date="2019-06" db="EMBL/GenBank/DDBJ databases">
        <title>Whole genome sequence for Cellvibrionaceae sp. R142.</title>
        <authorList>
            <person name="Wang G."/>
        </authorList>
    </citation>
    <scope>NUCLEOTIDE SEQUENCE [LARGE SCALE GENOMIC DNA]</scope>
    <source>
        <strain evidence="2 3">R142</strain>
    </source>
</reference>
<dbReference type="AlphaFoldDB" id="A0A545TLZ6"/>